<keyword evidence="3" id="KW-1185">Reference proteome</keyword>
<evidence type="ECO:0000313" key="3">
    <source>
        <dbReference type="Proteomes" id="UP000623129"/>
    </source>
</evidence>
<keyword evidence="1" id="KW-0472">Membrane</keyword>
<sequence>MPRDLPNTPPCCLRLRQAPEHPSRLAASPRPATSPCCLAPHQHPSTAGARRRSALCARAPKHPSTRWSYAEECVVRGGGVRGFGMGMVFYGMPLLVGSIAPNLYLSMVYNAVADLPASVATYFLLAHVNRRMSLVALTMFSGVASLLCVFRGINSNVQLAAEVSN</sequence>
<keyword evidence="1" id="KW-1133">Transmembrane helix</keyword>
<name>A0A833RF09_9POAL</name>
<evidence type="ECO:0000256" key="1">
    <source>
        <dbReference type="SAM" id="Phobius"/>
    </source>
</evidence>
<dbReference type="EMBL" id="SWLB01000005">
    <property type="protein sequence ID" value="KAF3338628.1"/>
    <property type="molecule type" value="Genomic_DNA"/>
</dbReference>
<feature type="transmembrane region" description="Helical" evidence="1">
    <location>
        <begin position="107"/>
        <end position="125"/>
    </location>
</feature>
<feature type="transmembrane region" description="Helical" evidence="1">
    <location>
        <begin position="82"/>
        <end position="101"/>
    </location>
</feature>
<reference evidence="2" key="1">
    <citation type="submission" date="2020-01" db="EMBL/GenBank/DDBJ databases">
        <title>Genome sequence of Kobresia littledalei, the first chromosome-level genome in the family Cyperaceae.</title>
        <authorList>
            <person name="Qu G."/>
        </authorList>
    </citation>
    <scope>NUCLEOTIDE SEQUENCE</scope>
    <source>
        <strain evidence="2">C.B.Clarke</strain>
        <tissue evidence="2">Leaf</tissue>
    </source>
</reference>
<dbReference type="AlphaFoldDB" id="A0A833RF09"/>
<dbReference type="Proteomes" id="UP000623129">
    <property type="component" value="Unassembled WGS sequence"/>
</dbReference>
<keyword evidence="1" id="KW-0812">Transmembrane</keyword>
<gene>
    <name evidence="2" type="ORF">FCM35_KLT17465</name>
</gene>
<organism evidence="2 3">
    <name type="scientific">Carex littledalei</name>
    <dbReference type="NCBI Taxonomy" id="544730"/>
    <lineage>
        <taxon>Eukaryota</taxon>
        <taxon>Viridiplantae</taxon>
        <taxon>Streptophyta</taxon>
        <taxon>Embryophyta</taxon>
        <taxon>Tracheophyta</taxon>
        <taxon>Spermatophyta</taxon>
        <taxon>Magnoliopsida</taxon>
        <taxon>Liliopsida</taxon>
        <taxon>Poales</taxon>
        <taxon>Cyperaceae</taxon>
        <taxon>Cyperoideae</taxon>
        <taxon>Cariceae</taxon>
        <taxon>Carex</taxon>
        <taxon>Carex subgen. Euthyceras</taxon>
    </lineage>
</organism>
<evidence type="ECO:0000313" key="2">
    <source>
        <dbReference type="EMBL" id="KAF3338628.1"/>
    </source>
</evidence>
<accession>A0A833RF09</accession>
<feature type="transmembrane region" description="Helical" evidence="1">
    <location>
        <begin position="132"/>
        <end position="153"/>
    </location>
</feature>
<proteinExistence type="predicted"/>
<protein>
    <submittedName>
        <fullName evidence="2">Organic cation/carnitine transporter 3-like protein</fullName>
    </submittedName>
</protein>
<comment type="caution">
    <text evidence="2">The sequence shown here is derived from an EMBL/GenBank/DDBJ whole genome shotgun (WGS) entry which is preliminary data.</text>
</comment>
<dbReference type="OrthoDB" id="5296287at2759"/>